<dbReference type="AlphaFoldDB" id="A0A1Y2E209"/>
<comment type="similarity">
    <text evidence="1">Belongs to the protein-tyrosine phosphatase family. Non-receptor class subfamily.</text>
</comment>
<dbReference type="PANTHER" id="PTHR46588">
    <property type="entry name" value="SERINE/THREONINE/TYROSINE-INTERACTING PROTEIN"/>
    <property type="match status" value="1"/>
</dbReference>
<dbReference type="RefSeq" id="XP_040716714.1">
    <property type="nucleotide sequence ID" value="XM_040863819.1"/>
</dbReference>
<dbReference type="GO" id="GO:0005654">
    <property type="term" value="C:nucleoplasm"/>
    <property type="evidence" value="ECO:0007669"/>
    <property type="project" value="TreeGrafter"/>
</dbReference>
<evidence type="ECO:0000313" key="4">
    <source>
        <dbReference type="EMBL" id="ORY65562.1"/>
    </source>
</evidence>
<dbReference type="GeneID" id="63780031"/>
<evidence type="ECO:0000259" key="3">
    <source>
        <dbReference type="PROSITE" id="PS50056"/>
    </source>
</evidence>
<dbReference type="InParanoid" id="A0A1Y2E209"/>
<dbReference type="InterPro" id="IPR029021">
    <property type="entry name" value="Prot-tyrosine_phosphatase-like"/>
</dbReference>
<protein>
    <submittedName>
        <fullName evidence="4">Dual specificity phosphatase</fullName>
    </submittedName>
</protein>
<dbReference type="Pfam" id="PF00782">
    <property type="entry name" value="DSPc"/>
    <property type="match status" value="1"/>
</dbReference>
<comment type="caution">
    <text evidence="4">The sequence shown here is derived from an EMBL/GenBank/DDBJ whole genome shotgun (WGS) entry which is preliminary data.</text>
</comment>
<dbReference type="OrthoDB" id="10252009at2759"/>
<evidence type="ECO:0000256" key="1">
    <source>
        <dbReference type="ARBA" id="ARBA00009649"/>
    </source>
</evidence>
<dbReference type="PANTHER" id="PTHR46588:SF1">
    <property type="entry name" value="SERINE_THREONINE_TYROSINE-INTERACTING PROTEIN"/>
    <property type="match status" value="1"/>
</dbReference>
<dbReference type="GO" id="GO:1990444">
    <property type="term" value="F:F-box domain binding"/>
    <property type="evidence" value="ECO:0007669"/>
    <property type="project" value="TreeGrafter"/>
</dbReference>
<dbReference type="CDD" id="cd14498">
    <property type="entry name" value="DSP"/>
    <property type="match status" value="1"/>
</dbReference>
<dbReference type="InterPro" id="IPR000387">
    <property type="entry name" value="Tyr_Pase_dom"/>
</dbReference>
<dbReference type="GO" id="GO:0005737">
    <property type="term" value="C:cytoplasm"/>
    <property type="evidence" value="ECO:0007669"/>
    <property type="project" value="TreeGrafter"/>
</dbReference>
<dbReference type="Proteomes" id="UP000193689">
    <property type="component" value="Unassembled WGS sequence"/>
</dbReference>
<dbReference type="PROSITE" id="PS50056">
    <property type="entry name" value="TYR_PHOSPHATASE_2"/>
    <property type="match status" value="1"/>
</dbReference>
<dbReference type="InterPro" id="IPR020422">
    <property type="entry name" value="TYR_PHOSPHATASE_DUAL_dom"/>
</dbReference>
<dbReference type="InterPro" id="IPR000340">
    <property type="entry name" value="Dual-sp_phosphatase_cat-dom"/>
</dbReference>
<dbReference type="GO" id="GO:0062026">
    <property type="term" value="P:negative regulation of SCF-dependent proteasomal ubiquitin-dependent catabolic process"/>
    <property type="evidence" value="ECO:0007669"/>
    <property type="project" value="TreeGrafter"/>
</dbReference>
<organism evidence="4 5">
    <name type="scientific">Pseudomassariella vexata</name>
    <dbReference type="NCBI Taxonomy" id="1141098"/>
    <lineage>
        <taxon>Eukaryota</taxon>
        <taxon>Fungi</taxon>
        <taxon>Dikarya</taxon>
        <taxon>Ascomycota</taxon>
        <taxon>Pezizomycotina</taxon>
        <taxon>Sordariomycetes</taxon>
        <taxon>Xylariomycetidae</taxon>
        <taxon>Amphisphaeriales</taxon>
        <taxon>Pseudomassariaceae</taxon>
        <taxon>Pseudomassariella</taxon>
    </lineage>
</organism>
<dbReference type="InterPro" id="IPR052449">
    <property type="entry name" value="STYX-Interacting_Phosphatase"/>
</dbReference>
<sequence>MSTSSVPVTAVPTAPYSARPPSPPAILIPAPPLANSNQPIQVVPAYNSIDPLSLSAQDLAIITQGKAQTAHDSGCNWNYEHRRKAQQITDWLYLGPSNIARDKEWLQANGITMLLAARDSRMAQFRLMAVGRVAQELGIEAEHIDVSGNQELIRAFPDAIRKINNHLLRIYHEQAVSDWSQQVQDGRMVIDKTNFRRGKVLVFCETGNDRSAGLVIAYLMSIFGLDLVRASQFVTFRRFCISIDEEMKYLLKTYEDILTAQRTVHKFQIAVPQITATLTSAKKSKRRFDDTMSNDDEAMAGTGSFLYDIDRYVGRADWAPFQDSTKDDVMGED</sequence>
<evidence type="ECO:0000313" key="5">
    <source>
        <dbReference type="Proteomes" id="UP000193689"/>
    </source>
</evidence>
<evidence type="ECO:0000256" key="2">
    <source>
        <dbReference type="SAM" id="MobiDB-lite"/>
    </source>
</evidence>
<dbReference type="STRING" id="1141098.A0A1Y2E209"/>
<accession>A0A1Y2E209</accession>
<feature type="region of interest" description="Disordered" evidence="2">
    <location>
        <begin position="1"/>
        <end position="21"/>
    </location>
</feature>
<dbReference type="GO" id="GO:0140096">
    <property type="term" value="F:catalytic activity, acting on a protein"/>
    <property type="evidence" value="ECO:0007669"/>
    <property type="project" value="UniProtKB-ARBA"/>
</dbReference>
<dbReference type="GO" id="GO:0070372">
    <property type="term" value="P:regulation of ERK1 and ERK2 cascade"/>
    <property type="evidence" value="ECO:0007669"/>
    <property type="project" value="TreeGrafter"/>
</dbReference>
<proteinExistence type="inferred from homology"/>
<name>A0A1Y2E209_9PEZI</name>
<dbReference type="EMBL" id="MCFJ01000006">
    <property type="protein sequence ID" value="ORY65562.1"/>
    <property type="molecule type" value="Genomic_DNA"/>
</dbReference>
<gene>
    <name evidence="4" type="ORF">BCR38DRAFT_484975</name>
</gene>
<dbReference type="SMART" id="SM00195">
    <property type="entry name" value="DSPc"/>
    <property type="match status" value="1"/>
</dbReference>
<keyword evidence="5" id="KW-1185">Reference proteome</keyword>
<reference evidence="4 5" key="1">
    <citation type="submission" date="2016-07" db="EMBL/GenBank/DDBJ databases">
        <title>Pervasive Adenine N6-methylation of Active Genes in Fungi.</title>
        <authorList>
            <consortium name="DOE Joint Genome Institute"/>
            <person name="Mondo S.J."/>
            <person name="Dannebaum R.O."/>
            <person name="Kuo R.C."/>
            <person name="Labutti K."/>
            <person name="Haridas S."/>
            <person name="Kuo A."/>
            <person name="Salamov A."/>
            <person name="Ahrendt S.R."/>
            <person name="Lipzen A."/>
            <person name="Sullivan W."/>
            <person name="Andreopoulos W.B."/>
            <person name="Clum A."/>
            <person name="Lindquist E."/>
            <person name="Daum C."/>
            <person name="Ramamoorthy G.K."/>
            <person name="Gryganskyi A."/>
            <person name="Culley D."/>
            <person name="Magnuson J.K."/>
            <person name="James T.Y."/>
            <person name="O'Malley M.A."/>
            <person name="Stajich J.E."/>
            <person name="Spatafora J.W."/>
            <person name="Visel A."/>
            <person name="Grigoriev I.V."/>
        </authorList>
    </citation>
    <scope>NUCLEOTIDE SEQUENCE [LARGE SCALE GENOMIC DNA]</scope>
    <source>
        <strain evidence="4 5">CBS 129021</strain>
    </source>
</reference>
<feature type="domain" description="Tyrosine specific protein phosphatases" evidence="3">
    <location>
        <begin position="154"/>
        <end position="249"/>
    </location>
</feature>
<dbReference type="Gene3D" id="3.90.190.10">
    <property type="entry name" value="Protein tyrosine phosphatase superfamily"/>
    <property type="match status" value="1"/>
</dbReference>
<dbReference type="SUPFAM" id="SSF52799">
    <property type="entry name" value="(Phosphotyrosine protein) phosphatases II"/>
    <property type="match status" value="1"/>
</dbReference>